<dbReference type="Gene3D" id="2.60.120.200">
    <property type="match status" value="1"/>
</dbReference>
<comment type="caution">
    <text evidence="2">The sequence shown here is derived from an EMBL/GenBank/DDBJ whole genome shotgun (WGS) entry which is preliminary data.</text>
</comment>
<dbReference type="Proteomes" id="UP001165124">
    <property type="component" value="Unassembled WGS sequence"/>
</dbReference>
<keyword evidence="3" id="KW-1185">Reference proteome</keyword>
<dbReference type="EMBL" id="BSRZ01000003">
    <property type="protein sequence ID" value="GLW63456.1"/>
    <property type="molecule type" value="Genomic_DNA"/>
</dbReference>
<feature type="region of interest" description="Disordered" evidence="1">
    <location>
        <begin position="1"/>
        <end position="32"/>
    </location>
</feature>
<dbReference type="InterPro" id="IPR013320">
    <property type="entry name" value="ConA-like_dom_sf"/>
</dbReference>
<accession>A0A9W6PUX9</accession>
<name>A0A9W6PUX9_9ACTN</name>
<gene>
    <name evidence="2" type="ORF">Arub01_17000</name>
</gene>
<dbReference type="SUPFAM" id="SSF49899">
    <property type="entry name" value="Concanavalin A-like lectins/glucanases"/>
    <property type="match status" value="1"/>
</dbReference>
<evidence type="ECO:0008006" key="4">
    <source>
        <dbReference type="Google" id="ProtNLM"/>
    </source>
</evidence>
<evidence type="ECO:0000313" key="2">
    <source>
        <dbReference type="EMBL" id="GLW63456.1"/>
    </source>
</evidence>
<reference evidence="2" key="1">
    <citation type="submission" date="2023-02" db="EMBL/GenBank/DDBJ databases">
        <title>Actinomadura rubrobrunea NBRC 14622.</title>
        <authorList>
            <person name="Ichikawa N."/>
            <person name="Sato H."/>
            <person name="Tonouchi N."/>
        </authorList>
    </citation>
    <scope>NUCLEOTIDE SEQUENCE</scope>
    <source>
        <strain evidence="2">NBRC 14622</strain>
    </source>
</reference>
<sequence>MRSGGRATAPGGQDASRRPPGAASSVPHRPPPFKEMTMIVRRVAAAALLGGALAAVPAQAQAAPHKGRPDVFPALRHSLVAYWDFEHPVEGAPARERDLGPSGTDIDLVNGGAAMRVPDGAHRGSRGSIQVKQVNPQVAGNDDWKAGVYSESGVPTLRAFNAARGATVMGWFKMTGVNPSPNSNTADPDDRYNATGLAGVLSGDSNGHDVRALLEIIDVQGTQRVVALGRRIDGGDSQTFAASEDWQKILPPDTWVFLAATFDFDTGAMALYKNGRPLPGFYTRDDDPWDLEGTPGPHRTSATDPRGIKIGGSFPQNTREQNPCNCRIDSVMLFNRPLTAWEIQRQYRRLAR</sequence>
<organism evidence="2 3">
    <name type="scientific">Actinomadura rubrobrunea</name>
    <dbReference type="NCBI Taxonomy" id="115335"/>
    <lineage>
        <taxon>Bacteria</taxon>
        <taxon>Bacillati</taxon>
        <taxon>Actinomycetota</taxon>
        <taxon>Actinomycetes</taxon>
        <taxon>Streptosporangiales</taxon>
        <taxon>Thermomonosporaceae</taxon>
        <taxon>Actinomadura</taxon>
    </lineage>
</organism>
<evidence type="ECO:0000256" key="1">
    <source>
        <dbReference type="SAM" id="MobiDB-lite"/>
    </source>
</evidence>
<evidence type="ECO:0000313" key="3">
    <source>
        <dbReference type="Proteomes" id="UP001165124"/>
    </source>
</evidence>
<proteinExistence type="predicted"/>
<protein>
    <recommendedName>
        <fullName evidence="4">LamG domain-containing protein</fullName>
    </recommendedName>
</protein>
<dbReference type="AlphaFoldDB" id="A0A9W6PUX9"/>